<evidence type="ECO:0000256" key="1">
    <source>
        <dbReference type="SAM" id="MobiDB-lite"/>
    </source>
</evidence>
<evidence type="ECO:0000313" key="2">
    <source>
        <dbReference type="EMBL" id="MDR6375122.1"/>
    </source>
</evidence>
<keyword evidence="3" id="KW-1185">Reference proteome</keyword>
<accession>A0ABU1KVY7</accession>
<proteinExistence type="predicted"/>
<sequence length="64" mass="7425">MLQARQVKPPTARRQERAQRRAATKFLKERADSSGLRSRAVLLRGWLAVTEEEKCDRKLAMPFN</sequence>
<dbReference type="EMBL" id="JAVDQN010000001">
    <property type="protein sequence ID" value="MDR6375122.1"/>
    <property type="molecule type" value="Genomic_DNA"/>
</dbReference>
<reference evidence="2 3" key="1">
    <citation type="submission" date="2023-07" db="EMBL/GenBank/DDBJ databases">
        <title>Sorghum-associated microbial communities from plants grown in Nebraska, USA.</title>
        <authorList>
            <person name="Schachtman D."/>
        </authorList>
    </citation>
    <scope>NUCLEOTIDE SEQUENCE [LARGE SCALE GENOMIC DNA]</scope>
    <source>
        <strain evidence="2 3">DS1039</strain>
    </source>
</reference>
<organism evidence="2 3">
    <name type="scientific">Paraburkholderia caledonica</name>
    <dbReference type="NCBI Taxonomy" id="134536"/>
    <lineage>
        <taxon>Bacteria</taxon>
        <taxon>Pseudomonadati</taxon>
        <taxon>Pseudomonadota</taxon>
        <taxon>Betaproteobacteria</taxon>
        <taxon>Burkholderiales</taxon>
        <taxon>Burkholderiaceae</taxon>
        <taxon>Paraburkholderia</taxon>
    </lineage>
</organism>
<name>A0ABU1KVY7_9BURK</name>
<feature type="region of interest" description="Disordered" evidence="1">
    <location>
        <begin position="1"/>
        <end position="33"/>
    </location>
</feature>
<evidence type="ECO:0000313" key="3">
    <source>
        <dbReference type="Proteomes" id="UP001185254"/>
    </source>
</evidence>
<dbReference type="Proteomes" id="UP001185254">
    <property type="component" value="Unassembled WGS sequence"/>
</dbReference>
<comment type="caution">
    <text evidence="2">The sequence shown here is derived from an EMBL/GenBank/DDBJ whole genome shotgun (WGS) entry which is preliminary data.</text>
</comment>
<protein>
    <submittedName>
        <fullName evidence="2">Uncharacterized protein</fullName>
    </submittedName>
</protein>
<gene>
    <name evidence="2" type="ORF">J2776_001798</name>
</gene>